<proteinExistence type="predicted"/>
<dbReference type="AlphaFoldDB" id="A0A101MRS4"/>
<gene>
    <name evidence="1" type="ORF">ACN42_g1541</name>
</gene>
<dbReference type="EMBL" id="LLXE01000025">
    <property type="protein sequence ID" value="KUM65531.1"/>
    <property type="molecule type" value="Genomic_DNA"/>
</dbReference>
<evidence type="ECO:0000313" key="2">
    <source>
        <dbReference type="Proteomes" id="UP000055045"/>
    </source>
</evidence>
<evidence type="ECO:0000313" key="1">
    <source>
        <dbReference type="EMBL" id="KUM65531.1"/>
    </source>
</evidence>
<keyword evidence="2" id="KW-1185">Reference proteome</keyword>
<name>A0A101MRS4_PENFR</name>
<reference evidence="1 2" key="1">
    <citation type="submission" date="2015-10" db="EMBL/GenBank/DDBJ databases">
        <title>Genome sequencing of Penicillium freii.</title>
        <authorList>
            <person name="Nguyen H.D."/>
            <person name="Visagie C.M."/>
            <person name="Seifert K.A."/>
        </authorList>
    </citation>
    <scope>NUCLEOTIDE SEQUENCE [LARGE SCALE GENOMIC DNA]</scope>
    <source>
        <strain evidence="1 2">DAOM 242723</strain>
    </source>
</reference>
<dbReference type="OrthoDB" id="4526781at2759"/>
<accession>A0A101MRS4</accession>
<organism evidence="1 2">
    <name type="scientific">Penicillium freii</name>
    <dbReference type="NCBI Taxonomy" id="48697"/>
    <lineage>
        <taxon>Eukaryota</taxon>
        <taxon>Fungi</taxon>
        <taxon>Dikarya</taxon>
        <taxon>Ascomycota</taxon>
        <taxon>Pezizomycotina</taxon>
        <taxon>Eurotiomycetes</taxon>
        <taxon>Eurotiomycetidae</taxon>
        <taxon>Eurotiales</taxon>
        <taxon>Aspergillaceae</taxon>
        <taxon>Penicillium</taxon>
    </lineage>
</organism>
<sequence>MDFNEFARAFDEPVGYDIQGDNELRQWKPSVLSFGYEGVVNVKSRLILDSQQPRLELCIEKKSNGLVIFTAEDCDFHFAREGIELEDAETFHQYRLSLPQIFADGKRVWNSTYLVKIHMRRPPTMIGFPPENAGSPVFEAWEKLLVCGVNEDLILWGQWSDPAWRFLSKGWKVMSGLEYLLRLPFGKTDPATLDGLLRRPFGSVDPESLGAPQAFWFYRKHPADEEPRVHPRWLEDPNGIKPAVVWRPSGPYFLNDHDRQKRLVEASYIERAFIRDSVNKVFNLNIRHLAIVTTPWGNKMRNRIHVKLNCEGPTPTLTAMTSVNFLLLDEISAAEPMTEDDFKAKGCKGMVVNDEMLGDFVIDHYGLLASSNGIEHKVLITTTPNTLPIDEQIKALTRAGTKACVYGDKPENHRAGFSLGRTVLSHGTELDFASPDYFVLTVELLSPLPSDLAKQRLQYVRDFCHLDPTQEEAFTKLLPLSRSVSVSYKAHLEQARLPQR</sequence>
<protein>
    <submittedName>
        <fullName evidence="1">Uncharacterized protein</fullName>
    </submittedName>
</protein>
<dbReference type="Proteomes" id="UP000055045">
    <property type="component" value="Unassembled WGS sequence"/>
</dbReference>
<dbReference type="STRING" id="48697.A0A101MRS4"/>
<comment type="caution">
    <text evidence="1">The sequence shown here is derived from an EMBL/GenBank/DDBJ whole genome shotgun (WGS) entry which is preliminary data.</text>
</comment>